<evidence type="ECO:0000313" key="1">
    <source>
        <dbReference type="EMBL" id="KIN98664.1"/>
    </source>
</evidence>
<keyword evidence="2" id="KW-1185">Reference proteome</keyword>
<sequence length="107" mass="11835">MPRLINQISTASMAPIPSHPTDAQCTSSRSLSTFYHSERRCCARQIPEILAAIRQFSLRPGTFSTSSSHCYSRTWPLYVYHARDVMYGEGGLENGGGKNHRDGTASV</sequence>
<dbReference type="Proteomes" id="UP000054217">
    <property type="component" value="Unassembled WGS sequence"/>
</dbReference>
<accession>A0A0C3NBZ7</accession>
<proteinExistence type="predicted"/>
<dbReference type="EMBL" id="KN832013">
    <property type="protein sequence ID" value="KIN98664.1"/>
    <property type="molecule type" value="Genomic_DNA"/>
</dbReference>
<protein>
    <submittedName>
        <fullName evidence="1">Uncharacterized protein</fullName>
    </submittedName>
</protein>
<dbReference type="HOGENOM" id="CLU_2211066_0_0_1"/>
<dbReference type="InParanoid" id="A0A0C3NBZ7"/>
<dbReference type="AlphaFoldDB" id="A0A0C3NBZ7"/>
<gene>
    <name evidence="1" type="ORF">M404DRAFT_1005135</name>
</gene>
<organism evidence="1 2">
    <name type="scientific">Pisolithus tinctorius Marx 270</name>
    <dbReference type="NCBI Taxonomy" id="870435"/>
    <lineage>
        <taxon>Eukaryota</taxon>
        <taxon>Fungi</taxon>
        <taxon>Dikarya</taxon>
        <taxon>Basidiomycota</taxon>
        <taxon>Agaricomycotina</taxon>
        <taxon>Agaricomycetes</taxon>
        <taxon>Agaricomycetidae</taxon>
        <taxon>Boletales</taxon>
        <taxon>Sclerodermatineae</taxon>
        <taxon>Pisolithaceae</taxon>
        <taxon>Pisolithus</taxon>
    </lineage>
</organism>
<evidence type="ECO:0000313" key="2">
    <source>
        <dbReference type="Proteomes" id="UP000054217"/>
    </source>
</evidence>
<name>A0A0C3NBZ7_PISTI</name>
<reference evidence="1 2" key="1">
    <citation type="submission" date="2014-04" db="EMBL/GenBank/DDBJ databases">
        <authorList>
            <consortium name="DOE Joint Genome Institute"/>
            <person name="Kuo A."/>
            <person name="Kohler A."/>
            <person name="Costa M.D."/>
            <person name="Nagy L.G."/>
            <person name="Floudas D."/>
            <person name="Copeland A."/>
            <person name="Barry K.W."/>
            <person name="Cichocki N."/>
            <person name="Veneault-Fourrey C."/>
            <person name="LaButti K."/>
            <person name="Lindquist E.A."/>
            <person name="Lipzen A."/>
            <person name="Lundell T."/>
            <person name="Morin E."/>
            <person name="Murat C."/>
            <person name="Sun H."/>
            <person name="Tunlid A."/>
            <person name="Henrissat B."/>
            <person name="Grigoriev I.V."/>
            <person name="Hibbett D.S."/>
            <person name="Martin F."/>
            <person name="Nordberg H.P."/>
            <person name="Cantor M.N."/>
            <person name="Hua S.X."/>
        </authorList>
    </citation>
    <scope>NUCLEOTIDE SEQUENCE [LARGE SCALE GENOMIC DNA]</scope>
    <source>
        <strain evidence="1 2">Marx 270</strain>
    </source>
</reference>
<reference evidence="2" key="2">
    <citation type="submission" date="2015-01" db="EMBL/GenBank/DDBJ databases">
        <title>Evolutionary Origins and Diversification of the Mycorrhizal Mutualists.</title>
        <authorList>
            <consortium name="DOE Joint Genome Institute"/>
            <consortium name="Mycorrhizal Genomics Consortium"/>
            <person name="Kohler A."/>
            <person name="Kuo A."/>
            <person name="Nagy L.G."/>
            <person name="Floudas D."/>
            <person name="Copeland A."/>
            <person name="Barry K.W."/>
            <person name="Cichocki N."/>
            <person name="Veneault-Fourrey C."/>
            <person name="LaButti K."/>
            <person name="Lindquist E.A."/>
            <person name="Lipzen A."/>
            <person name="Lundell T."/>
            <person name="Morin E."/>
            <person name="Murat C."/>
            <person name="Riley R."/>
            <person name="Ohm R."/>
            <person name="Sun H."/>
            <person name="Tunlid A."/>
            <person name="Henrissat B."/>
            <person name="Grigoriev I.V."/>
            <person name="Hibbett D.S."/>
            <person name="Martin F."/>
        </authorList>
    </citation>
    <scope>NUCLEOTIDE SEQUENCE [LARGE SCALE GENOMIC DNA]</scope>
    <source>
        <strain evidence="2">Marx 270</strain>
    </source>
</reference>